<evidence type="ECO:0000256" key="1">
    <source>
        <dbReference type="SAM" id="MobiDB-lite"/>
    </source>
</evidence>
<name>A0A177DAG6_ALTAL</name>
<dbReference type="OMA" id="WHSFGRD"/>
<feature type="region of interest" description="Disordered" evidence="1">
    <location>
        <begin position="1"/>
        <end position="45"/>
    </location>
</feature>
<keyword evidence="4" id="KW-1185">Reference proteome</keyword>
<reference evidence="3 4" key="1">
    <citation type="submission" date="2016-05" db="EMBL/GenBank/DDBJ databases">
        <title>Comparative analysis of secretome profiles of manganese(II)-oxidizing ascomycete fungi.</title>
        <authorList>
            <consortium name="DOE Joint Genome Institute"/>
            <person name="Zeiner C.A."/>
            <person name="Purvine S.O."/>
            <person name="Zink E.M."/>
            <person name="Wu S."/>
            <person name="Pasa-Tolic L."/>
            <person name="Chaput D.L."/>
            <person name="Haridas S."/>
            <person name="Grigoriev I.V."/>
            <person name="Santelli C.M."/>
            <person name="Hansel C.M."/>
        </authorList>
    </citation>
    <scope>NUCLEOTIDE SEQUENCE [LARGE SCALE GENOMIC DNA]</scope>
    <source>
        <strain evidence="3 4">SRC1lrK2f</strain>
    </source>
</reference>
<accession>A0A177DAG6</accession>
<evidence type="ECO:0000313" key="3">
    <source>
        <dbReference type="EMBL" id="OAG16281.1"/>
    </source>
</evidence>
<evidence type="ECO:0000259" key="2">
    <source>
        <dbReference type="PROSITE" id="PS50181"/>
    </source>
</evidence>
<feature type="domain" description="F-box" evidence="2">
    <location>
        <begin position="72"/>
        <end position="117"/>
    </location>
</feature>
<proteinExistence type="predicted"/>
<dbReference type="AlphaFoldDB" id="A0A177DAG6"/>
<sequence>MPRSTRSSVRSRAIASSQNAVASTRRQTRSGQTPSSSATPKTSIIRRRIPKPPTFAFLARHQDIINADPNRQLRLFALPKELIEQIATRLPLTSVICLTLTCKEAAETVGTQSWATLKTEGRWSAHRYDFIELLARDWGDRLEYCERCDTLHPPLQPPRNHRGTKLTKRCFGQNAMIDYLPQDASQGYNPVLIHITNAIEETKDFASKGDVGPLLDILSGSFEIMKKDLSWCLDSTGRRIDGNLVLKHVHTFRSQASKRISATDLLTLPIRLCPHQSTATNTPESSRYINGRSAEQNGRLLTHVIASAFPESDQSRVDVSTFGPLTPSEQAQVFASKAGEKIYWQCRSCPTKYRVQRCRNTFVITSWHSFGRDMYHAMKYWKWLVRRTGTTLGPEKRNDEWWSPSRTVPDFMCELE</sequence>
<dbReference type="PROSITE" id="PS50181">
    <property type="entry name" value="FBOX"/>
    <property type="match status" value="1"/>
</dbReference>
<dbReference type="EMBL" id="KV441490">
    <property type="protein sequence ID" value="OAG16281.1"/>
    <property type="molecule type" value="Genomic_DNA"/>
</dbReference>
<evidence type="ECO:0000313" key="4">
    <source>
        <dbReference type="Proteomes" id="UP000077248"/>
    </source>
</evidence>
<dbReference type="VEuPathDB" id="FungiDB:CC77DRAFT_971519"/>
<gene>
    <name evidence="3" type="ORF">CC77DRAFT_971519</name>
</gene>
<dbReference type="GeneID" id="29121433"/>
<dbReference type="Proteomes" id="UP000077248">
    <property type="component" value="Unassembled WGS sequence"/>
</dbReference>
<dbReference type="InterPro" id="IPR001810">
    <property type="entry name" value="F-box_dom"/>
</dbReference>
<feature type="compositionally biased region" description="Low complexity" evidence="1">
    <location>
        <begin position="1"/>
        <end position="17"/>
    </location>
</feature>
<feature type="compositionally biased region" description="Polar residues" evidence="1">
    <location>
        <begin position="18"/>
        <end position="42"/>
    </location>
</feature>
<protein>
    <recommendedName>
        <fullName evidence="2">F-box domain-containing protein</fullName>
    </recommendedName>
</protein>
<dbReference type="RefSeq" id="XP_018381702.1">
    <property type="nucleotide sequence ID" value="XM_018535839.1"/>
</dbReference>
<organism evidence="3 4">
    <name type="scientific">Alternaria alternata</name>
    <name type="common">Alternaria rot fungus</name>
    <name type="synonym">Torula alternata</name>
    <dbReference type="NCBI Taxonomy" id="5599"/>
    <lineage>
        <taxon>Eukaryota</taxon>
        <taxon>Fungi</taxon>
        <taxon>Dikarya</taxon>
        <taxon>Ascomycota</taxon>
        <taxon>Pezizomycotina</taxon>
        <taxon>Dothideomycetes</taxon>
        <taxon>Pleosporomycetidae</taxon>
        <taxon>Pleosporales</taxon>
        <taxon>Pleosporineae</taxon>
        <taxon>Pleosporaceae</taxon>
        <taxon>Alternaria</taxon>
        <taxon>Alternaria sect. Alternaria</taxon>
        <taxon>Alternaria alternata complex</taxon>
    </lineage>
</organism>
<dbReference type="KEGG" id="aalt:CC77DRAFT_971519"/>